<feature type="transmembrane region" description="Helical" evidence="13">
    <location>
        <begin position="197"/>
        <end position="217"/>
    </location>
</feature>
<keyword evidence="10 13" id="KW-0472">Membrane</keyword>
<dbReference type="RefSeq" id="XP_015519417.2">
    <property type="nucleotide sequence ID" value="XM_015663931.2"/>
</dbReference>
<evidence type="ECO:0000256" key="3">
    <source>
        <dbReference type="ARBA" id="ARBA00022516"/>
    </source>
</evidence>
<evidence type="ECO:0000256" key="5">
    <source>
        <dbReference type="ARBA" id="ARBA00022832"/>
    </source>
</evidence>
<reference evidence="16" key="1">
    <citation type="submission" date="2025-08" db="UniProtKB">
        <authorList>
            <consortium name="RefSeq"/>
        </authorList>
    </citation>
    <scope>IDENTIFICATION</scope>
    <source>
        <tissue evidence="16">Thorax and Abdomen</tissue>
    </source>
</reference>
<feature type="transmembrane region" description="Helical" evidence="13">
    <location>
        <begin position="48"/>
        <end position="67"/>
    </location>
</feature>
<feature type="domain" description="Fatty acid desaturase" evidence="14">
    <location>
        <begin position="80"/>
        <end position="285"/>
    </location>
</feature>
<dbReference type="GeneID" id="107224028"/>
<feature type="transmembrane region" description="Helical" evidence="13">
    <location>
        <begin position="110"/>
        <end position="129"/>
    </location>
</feature>
<evidence type="ECO:0000256" key="12">
    <source>
        <dbReference type="RuleBase" id="RU000581"/>
    </source>
</evidence>
<dbReference type="PANTHER" id="PTHR11351">
    <property type="entry name" value="ACYL-COA DESATURASE"/>
    <property type="match status" value="1"/>
</dbReference>
<evidence type="ECO:0000313" key="16">
    <source>
        <dbReference type="RefSeq" id="XP_015519417.2"/>
    </source>
</evidence>
<evidence type="ECO:0000256" key="10">
    <source>
        <dbReference type="ARBA" id="ARBA00023136"/>
    </source>
</evidence>
<dbReference type="OrthoDB" id="10260134at2759"/>
<comment type="similarity">
    <text evidence="2 12">Belongs to the fatty acid desaturase type 1 family.</text>
</comment>
<evidence type="ECO:0000256" key="4">
    <source>
        <dbReference type="ARBA" id="ARBA00022692"/>
    </source>
</evidence>
<evidence type="ECO:0000256" key="6">
    <source>
        <dbReference type="ARBA" id="ARBA00022989"/>
    </source>
</evidence>
<dbReference type="PANTHER" id="PTHR11351:SF21">
    <property type="entry name" value="GH07782P"/>
    <property type="match status" value="1"/>
</dbReference>
<keyword evidence="6 13" id="KW-1133">Transmembrane helix</keyword>
<evidence type="ECO:0000256" key="9">
    <source>
        <dbReference type="ARBA" id="ARBA00023098"/>
    </source>
</evidence>
<evidence type="ECO:0000256" key="1">
    <source>
        <dbReference type="ARBA" id="ARBA00004141"/>
    </source>
</evidence>
<name>A0A6J0BYN9_NEOLC</name>
<keyword evidence="9" id="KW-0443">Lipid metabolism</keyword>
<dbReference type="InterPro" id="IPR015876">
    <property type="entry name" value="Acyl-CoA_DS"/>
</dbReference>
<dbReference type="GO" id="GO:0004768">
    <property type="term" value="F:stearoyl-CoA 9-desaturase activity"/>
    <property type="evidence" value="ECO:0007669"/>
    <property type="project" value="TreeGrafter"/>
</dbReference>
<keyword evidence="7 12" id="KW-0560">Oxidoreductase</keyword>
<keyword evidence="5" id="KW-0276">Fatty acid metabolism</keyword>
<keyword evidence="11 12" id="KW-0275">Fatty acid biosynthesis</keyword>
<dbReference type="AlphaFoldDB" id="A0A6J0BYN9"/>
<dbReference type="GO" id="GO:0005506">
    <property type="term" value="F:iron ion binding"/>
    <property type="evidence" value="ECO:0007669"/>
    <property type="project" value="TreeGrafter"/>
</dbReference>
<keyword evidence="3 12" id="KW-0444">Lipid biosynthesis</keyword>
<dbReference type="KEGG" id="nlo:107224028"/>
<proteinExistence type="inferred from homology"/>
<feature type="transmembrane region" description="Helical" evidence="13">
    <location>
        <begin position="79"/>
        <end position="98"/>
    </location>
</feature>
<dbReference type="Proteomes" id="UP000829291">
    <property type="component" value="Chromosome 4"/>
</dbReference>
<dbReference type="CDD" id="cd03505">
    <property type="entry name" value="Delta9-FADS-like"/>
    <property type="match status" value="1"/>
</dbReference>
<dbReference type="GO" id="GO:0005789">
    <property type="term" value="C:endoplasmic reticulum membrane"/>
    <property type="evidence" value="ECO:0007669"/>
    <property type="project" value="TreeGrafter"/>
</dbReference>
<evidence type="ECO:0000256" key="11">
    <source>
        <dbReference type="ARBA" id="ARBA00023160"/>
    </source>
</evidence>
<dbReference type="PRINTS" id="PR00075">
    <property type="entry name" value="FACDDSATRASE"/>
</dbReference>
<feature type="transmembrane region" description="Helical" evidence="13">
    <location>
        <begin position="229"/>
        <end position="249"/>
    </location>
</feature>
<comment type="domain">
    <text evidence="12">The histidine box domains are involved in binding the catalytic metal ions.</text>
</comment>
<dbReference type="InParanoid" id="A0A6J0BYN9"/>
<dbReference type="GO" id="GO:0006636">
    <property type="term" value="P:unsaturated fatty acid biosynthetic process"/>
    <property type="evidence" value="ECO:0007669"/>
    <property type="project" value="TreeGrafter"/>
</dbReference>
<keyword evidence="15" id="KW-1185">Reference proteome</keyword>
<dbReference type="Pfam" id="PF00487">
    <property type="entry name" value="FA_desaturase"/>
    <property type="match status" value="1"/>
</dbReference>
<sequence length="388" mass="45284">MSVTLADAGAAARDETTVEKLCEEAYREKIAEHWTWNYIWNNIKWSQFIPMVILNVGLVGSLTMYAFGLHSIPIKPMTVAWIFIVGCGAFVGTTAGAHRLWSHRSYKANLPLRILLMFLYSVLGLYTIYDWARDHRVHHKYVETDADPHNAKRGFWFSHMGWLCVHRHPECLRRGREVDMTDVRNDRVAMFQRKYGTILNIIFCFTLPTIIPVIYWGETVMHAVLTQVFIRYVLGAHCLWSINSFAHLWGDRPYNRLINPAENMLVSVLTGGEGSHNYHHTFPWDYKASELPYINFNAATMFIDAFAQIGWAYDLRQPSPELIDKIVHRIGKKSTVPVQHQQYWLFRHISELGSHLRLSLRSPKRFLGQIFMKVHRNFHFCETRPHQQ</sequence>
<evidence type="ECO:0000259" key="14">
    <source>
        <dbReference type="Pfam" id="PF00487"/>
    </source>
</evidence>
<evidence type="ECO:0000256" key="13">
    <source>
        <dbReference type="SAM" id="Phobius"/>
    </source>
</evidence>
<organism evidence="16">
    <name type="scientific">Neodiprion lecontei</name>
    <name type="common">Redheaded pine sawfly</name>
    <dbReference type="NCBI Taxonomy" id="441921"/>
    <lineage>
        <taxon>Eukaryota</taxon>
        <taxon>Metazoa</taxon>
        <taxon>Ecdysozoa</taxon>
        <taxon>Arthropoda</taxon>
        <taxon>Hexapoda</taxon>
        <taxon>Insecta</taxon>
        <taxon>Pterygota</taxon>
        <taxon>Neoptera</taxon>
        <taxon>Endopterygota</taxon>
        <taxon>Hymenoptera</taxon>
        <taxon>Tenthredinoidea</taxon>
        <taxon>Diprionidae</taxon>
        <taxon>Diprioninae</taxon>
        <taxon>Neodiprion</taxon>
    </lineage>
</organism>
<comment type="subcellular location">
    <subcellularLocation>
        <location evidence="1">Membrane</location>
        <topology evidence="1">Multi-pass membrane protein</topology>
    </subcellularLocation>
</comment>
<gene>
    <name evidence="16" type="primary">LOC107224028</name>
</gene>
<keyword evidence="4 12" id="KW-0812">Transmembrane</keyword>
<evidence type="ECO:0000313" key="15">
    <source>
        <dbReference type="Proteomes" id="UP000829291"/>
    </source>
</evidence>
<keyword evidence="8" id="KW-0408">Iron</keyword>
<protein>
    <submittedName>
        <fullName evidence="16">Acyl-CoA Delta(11) desaturase-like</fullName>
    </submittedName>
</protein>
<dbReference type="InterPro" id="IPR005804">
    <property type="entry name" value="FA_desaturase_dom"/>
</dbReference>
<accession>A0A6J0BYN9</accession>
<evidence type="ECO:0000256" key="7">
    <source>
        <dbReference type="ARBA" id="ARBA00023002"/>
    </source>
</evidence>
<comment type="cofactor">
    <cofactor evidence="12">
        <name>Fe(2+)</name>
        <dbReference type="ChEBI" id="CHEBI:29033"/>
    </cofactor>
</comment>
<evidence type="ECO:0000256" key="8">
    <source>
        <dbReference type="ARBA" id="ARBA00023004"/>
    </source>
</evidence>
<evidence type="ECO:0000256" key="2">
    <source>
        <dbReference type="ARBA" id="ARBA00009295"/>
    </source>
</evidence>